<dbReference type="AlphaFoldDB" id="A0AAU9RQS0"/>
<feature type="domain" description="Sulfotransferase" evidence="4">
    <location>
        <begin position="63"/>
        <end position="321"/>
    </location>
</feature>
<keyword evidence="2 3" id="KW-0808">Transferase</keyword>
<keyword evidence="6" id="KW-1185">Reference proteome</keyword>
<dbReference type="Gene3D" id="3.40.50.300">
    <property type="entry name" value="P-loop containing nucleotide triphosphate hydrolases"/>
    <property type="match status" value="1"/>
</dbReference>
<proteinExistence type="inferred from homology"/>
<reference evidence="5 6" key="1">
    <citation type="submission" date="2022-03" db="EMBL/GenBank/DDBJ databases">
        <authorList>
            <person name="Nunn A."/>
            <person name="Chopra R."/>
            <person name="Nunn A."/>
            <person name="Contreras Garrido A."/>
        </authorList>
    </citation>
    <scope>NUCLEOTIDE SEQUENCE [LARGE SCALE GENOMIC DNA]</scope>
</reference>
<comment type="similarity">
    <text evidence="1 3">Belongs to the sulfotransferase 1 family.</text>
</comment>
<dbReference type="Pfam" id="PF00685">
    <property type="entry name" value="Sulfotransfer_1"/>
    <property type="match status" value="1"/>
</dbReference>
<evidence type="ECO:0000313" key="6">
    <source>
        <dbReference type="Proteomes" id="UP000836841"/>
    </source>
</evidence>
<dbReference type="Proteomes" id="UP000836841">
    <property type="component" value="Chromosome 2"/>
</dbReference>
<evidence type="ECO:0000256" key="1">
    <source>
        <dbReference type="ARBA" id="ARBA00005771"/>
    </source>
</evidence>
<dbReference type="SUPFAM" id="SSF52540">
    <property type="entry name" value="P-loop containing nucleoside triphosphate hydrolases"/>
    <property type="match status" value="1"/>
</dbReference>
<evidence type="ECO:0000256" key="3">
    <source>
        <dbReference type="RuleBase" id="RU361155"/>
    </source>
</evidence>
<dbReference type="InterPro" id="IPR027417">
    <property type="entry name" value="P-loop_NTPase"/>
</dbReference>
<evidence type="ECO:0000259" key="4">
    <source>
        <dbReference type="Pfam" id="PF00685"/>
    </source>
</evidence>
<dbReference type="EMBL" id="OU466858">
    <property type="protein sequence ID" value="CAH2048053.1"/>
    <property type="molecule type" value="Genomic_DNA"/>
</dbReference>
<dbReference type="InterPro" id="IPR000863">
    <property type="entry name" value="Sulfotransferase_dom"/>
</dbReference>
<name>A0AAU9RQS0_THLAR</name>
<protein>
    <recommendedName>
        <fullName evidence="3">Sulfotransferase</fullName>
        <ecNumber evidence="3">2.8.2.-</ecNumber>
    </recommendedName>
</protein>
<evidence type="ECO:0000256" key="2">
    <source>
        <dbReference type="ARBA" id="ARBA00022679"/>
    </source>
</evidence>
<dbReference type="EC" id="2.8.2.-" evidence="3"/>
<sequence length="326" mass="37497">MDNERPSNARGDKITDETKILISSLPSDADGEGKKLCNYQGCWYYYNTLQGVLNFQRGFQPQDTDIILASFPKSGTTWLKALTVSLLERSKKHSSDDEHILLSDNPHGIVPFFEIDVFHESSSPDLSKFSSFPRLFSTHMPLHTMKPTLKDSPCKIVYICRDVKDTLISWWFFVCAMLKVEPKTSILESIYKSFCSGAIYYGPFWEHVLSYWKGSLEDPKHVLFMRYEEIKAEPCDQIKRLADFLGCPFTKEEEENGSVEKISDLCSLRNLSGMEVNKTGKVNDVDHKNFFRKGEVGDWKNYLTPEMENKIDMIIQEKLQCSGLKF</sequence>
<evidence type="ECO:0000313" key="5">
    <source>
        <dbReference type="EMBL" id="CAH2048053.1"/>
    </source>
</evidence>
<dbReference type="GO" id="GO:0008146">
    <property type="term" value="F:sulfotransferase activity"/>
    <property type="evidence" value="ECO:0007669"/>
    <property type="project" value="InterPro"/>
</dbReference>
<accession>A0AAU9RQS0</accession>
<dbReference type="PANTHER" id="PTHR11783">
    <property type="entry name" value="SULFOTRANSFERASE SULT"/>
    <property type="match status" value="1"/>
</dbReference>
<organism evidence="5 6">
    <name type="scientific">Thlaspi arvense</name>
    <name type="common">Field penny-cress</name>
    <dbReference type="NCBI Taxonomy" id="13288"/>
    <lineage>
        <taxon>Eukaryota</taxon>
        <taxon>Viridiplantae</taxon>
        <taxon>Streptophyta</taxon>
        <taxon>Embryophyta</taxon>
        <taxon>Tracheophyta</taxon>
        <taxon>Spermatophyta</taxon>
        <taxon>Magnoliopsida</taxon>
        <taxon>eudicotyledons</taxon>
        <taxon>Gunneridae</taxon>
        <taxon>Pentapetalae</taxon>
        <taxon>rosids</taxon>
        <taxon>malvids</taxon>
        <taxon>Brassicales</taxon>
        <taxon>Brassicaceae</taxon>
        <taxon>Thlaspideae</taxon>
        <taxon>Thlaspi</taxon>
    </lineage>
</organism>
<gene>
    <name evidence="5" type="ORF">TAV2_LOCUS6136</name>
</gene>